<dbReference type="InterPro" id="IPR001932">
    <property type="entry name" value="PPM-type_phosphatase-like_dom"/>
</dbReference>
<dbReference type="EC" id="3.1.3.16" evidence="3"/>
<comment type="similarity">
    <text evidence="2 9">Belongs to the PP2C family.</text>
</comment>
<dbReference type="InterPro" id="IPR000222">
    <property type="entry name" value="PP2C_BS"/>
</dbReference>
<feature type="region of interest" description="Disordered" evidence="10">
    <location>
        <begin position="233"/>
        <end position="252"/>
    </location>
</feature>
<accession>W6QH47</accession>
<dbReference type="OrthoDB" id="659at2759"/>
<evidence type="ECO:0000256" key="3">
    <source>
        <dbReference type="ARBA" id="ARBA00013081"/>
    </source>
</evidence>
<reference evidence="12" key="1">
    <citation type="journal article" date="2014" name="Nat. Commun.">
        <title>Multiple recent horizontal transfers of a large genomic region in cheese making fungi.</title>
        <authorList>
            <person name="Cheeseman K."/>
            <person name="Ropars J."/>
            <person name="Renault P."/>
            <person name="Dupont J."/>
            <person name="Gouzy J."/>
            <person name="Branca A."/>
            <person name="Abraham A.L."/>
            <person name="Ceppi M."/>
            <person name="Conseiller E."/>
            <person name="Debuchy R."/>
            <person name="Malagnac F."/>
            <person name="Goarin A."/>
            <person name="Silar P."/>
            <person name="Lacoste S."/>
            <person name="Sallet E."/>
            <person name="Bensimon A."/>
            <person name="Giraud T."/>
            <person name="Brygoo Y."/>
        </authorList>
    </citation>
    <scope>NUCLEOTIDE SEQUENCE [LARGE SCALE GENOMIC DNA]</scope>
    <source>
        <strain evidence="12">FM164</strain>
    </source>
</reference>
<evidence type="ECO:0000256" key="8">
    <source>
        <dbReference type="ARBA" id="ARBA00023211"/>
    </source>
</evidence>
<evidence type="ECO:0000256" key="7">
    <source>
        <dbReference type="ARBA" id="ARBA00022912"/>
    </source>
</evidence>
<sequence length="327" mass="35898">MVVAHKALRDQIFRKSISTSDTVTLLDAGAGQSQGGRKHQEDRSTVIFPNHFPSEVKDEVAFFAIYDGHGSGLVSDHVNGCLHHLIGQHPEFERGNWPAAIKAALAEEDSIMLDRFKHESAEPAISGSTVALCCINLTKGELVVSNLGDSHVILAERDRKTEHPYHIRRLTEAHKPSDPSEKTRIEKAGGQVNDRSGTERIGSLNMSRALGDLQYKNPVNNTFTDNSVLDPAASASSRTESRGNFLSNDPYISRRTLNPDRRYLLLVVSDGVTDRLDDTSLVQHVMKLSMRGKRANEIAQEIATNSANKPHSDNATCIVAMLDGRVS</sequence>
<evidence type="ECO:0000259" key="11">
    <source>
        <dbReference type="PROSITE" id="PS51746"/>
    </source>
</evidence>
<dbReference type="InterPro" id="IPR015655">
    <property type="entry name" value="PP2C"/>
</dbReference>
<dbReference type="GO" id="GO:0004722">
    <property type="term" value="F:protein serine/threonine phosphatase activity"/>
    <property type="evidence" value="ECO:0007669"/>
    <property type="project" value="UniProtKB-EC"/>
</dbReference>
<evidence type="ECO:0000256" key="2">
    <source>
        <dbReference type="ARBA" id="ARBA00006702"/>
    </source>
</evidence>
<dbReference type="InterPro" id="IPR036457">
    <property type="entry name" value="PPM-type-like_dom_sf"/>
</dbReference>
<dbReference type="SMART" id="SM00331">
    <property type="entry name" value="PP2C_SIG"/>
    <property type="match status" value="1"/>
</dbReference>
<proteinExistence type="inferred from homology"/>
<evidence type="ECO:0000313" key="12">
    <source>
        <dbReference type="EMBL" id="CDM33524.1"/>
    </source>
</evidence>
<feature type="region of interest" description="Disordered" evidence="10">
    <location>
        <begin position="173"/>
        <end position="198"/>
    </location>
</feature>
<dbReference type="EMBL" id="HG792017">
    <property type="protein sequence ID" value="CDM33524.1"/>
    <property type="molecule type" value="Genomic_DNA"/>
</dbReference>
<dbReference type="PANTHER" id="PTHR13832">
    <property type="entry name" value="PROTEIN PHOSPHATASE 2C"/>
    <property type="match status" value="1"/>
</dbReference>
<dbReference type="STRING" id="1365484.W6QH47"/>
<name>W6QH47_PENRF</name>
<dbReference type="AlphaFoldDB" id="W6QH47"/>
<evidence type="ECO:0000313" key="13">
    <source>
        <dbReference type="Proteomes" id="UP000030686"/>
    </source>
</evidence>
<comment type="cofactor">
    <cofactor evidence="1">
        <name>Mn(2+)</name>
        <dbReference type="ChEBI" id="CHEBI:29035"/>
    </cofactor>
</comment>
<keyword evidence="8" id="KW-0464">Manganese</keyword>
<dbReference type="Gene3D" id="3.60.40.10">
    <property type="entry name" value="PPM-type phosphatase domain"/>
    <property type="match status" value="1"/>
</dbReference>
<dbReference type="GO" id="GO:0046872">
    <property type="term" value="F:metal ion binding"/>
    <property type="evidence" value="ECO:0007669"/>
    <property type="project" value="UniProtKB-KW"/>
</dbReference>
<evidence type="ECO:0000256" key="5">
    <source>
        <dbReference type="ARBA" id="ARBA00022801"/>
    </source>
</evidence>
<dbReference type="Pfam" id="PF00481">
    <property type="entry name" value="PP2C"/>
    <property type="match status" value="1"/>
</dbReference>
<feature type="compositionally biased region" description="Basic and acidic residues" evidence="10">
    <location>
        <begin position="173"/>
        <end position="187"/>
    </location>
</feature>
<keyword evidence="4" id="KW-0479">Metal-binding</keyword>
<organism evidence="12 13">
    <name type="scientific">Penicillium roqueforti (strain FM164)</name>
    <dbReference type="NCBI Taxonomy" id="1365484"/>
    <lineage>
        <taxon>Eukaryota</taxon>
        <taxon>Fungi</taxon>
        <taxon>Dikarya</taxon>
        <taxon>Ascomycota</taxon>
        <taxon>Pezizomycotina</taxon>
        <taxon>Eurotiomycetes</taxon>
        <taxon>Eurotiomycetidae</taxon>
        <taxon>Eurotiales</taxon>
        <taxon>Aspergillaceae</taxon>
        <taxon>Penicillium</taxon>
    </lineage>
</organism>
<evidence type="ECO:0000256" key="10">
    <source>
        <dbReference type="SAM" id="MobiDB-lite"/>
    </source>
</evidence>
<evidence type="ECO:0000256" key="9">
    <source>
        <dbReference type="RuleBase" id="RU003465"/>
    </source>
</evidence>
<feature type="domain" description="PPM-type phosphatase" evidence="11">
    <location>
        <begin position="27"/>
        <end position="322"/>
    </location>
</feature>
<evidence type="ECO:0000256" key="1">
    <source>
        <dbReference type="ARBA" id="ARBA00001936"/>
    </source>
</evidence>
<evidence type="ECO:0000256" key="4">
    <source>
        <dbReference type="ARBA" id="ARBA00022723"/>
    </source>
</evidence>
<dbReference type="SUPFAM" id="SSF81606">
    <property type="entry name" value="PP2C-like"/>
    <property type="match status" value="1"/>
</dbReference>
<protein>
    <recommendedName>
        <fullName evidence="3">protein-serine/threonine phosphatase</fullName>
        <ecNumber evidence="3">3.1.3.16</ecNumber>
    </recommendedName>
</protein>
<keyword evidence="7 9" id="KW-0904">Protein phosphatase</keyword>
<evidence type="ECO:0000256" key="6">
    <source>
        <dbReference type="ARBA" id="ARBA00022842"/>
    </source>
</evidence>
<gene>
    <name evidence="12" type="ORF">PROQFM164_S03g000248</name>
</gene>
<dbReference type="PROSITE" id="PS51746">
    <property type="entry name" value="PPM_2"/>
    <property type="match status" value="1"/>
</dbReference>
<keyword evidence="13" id="KW-1185">Reference proteome</keyword>
<dbReference type="PROSITE" id="PS01032">
    <property type="entry name" value="PPM_1"/>
    <property type="match status" value="1"/>
</dbReference>
<dbReference type="SMART" id="SM00332">
    <property type="entry name" value="PP2Cc"/>
    <property type="match status" value="1"/>
</dbReference>
<dbReference type="Proteomes" id="UP000030686">
    <property type="component" value="Unassembled WGS sequence"/>
</dbReference>
<dbReference type="PANTHER" id="PTHR13832:SF803">
    <property type="entry name" value="PROTEIN PHOSPHATASE 1G"/>
    <property type="match status" value="1"/>
</dbReference>
<keyword evidence="6" id="KW-0460">Magnesium</keyword>
<dbReference type="CDD" id="cd00143">
    <property type="entry name" value="PP2Cc"/>
    <property type="match status" value="1"/>
</dbReference>
<dbReference type="OMA" id="HVMKLSM"/>
<feature type="compositionally biased region" description="Polar residues" evidence="10">
    <location>
        <begin position="234"/>
        <end position="247"/>
    </location>
</feature>
<keyword evidence="5 9" id="KW-0378">Hydrolase</keyword>